<gene>
    <name evidence="1" type="ORF">NDU88_008932</name>
</gene>
<dbReference type="EMBL" id="JANPWB010000011">
    <property type="protein sequence ID" value="KAJ1130581.1"/>
    <property type="molecule type" value="Genomic_DNA"/>
</dbReference>
<keyword evidence="2" id="KW-1185">Reference proteome</keyword>
<accession>A0AAV7PQL8</accession>
<proteinExistence type="predicted"/>
<reference evidence="1" key="1">
    <citation type="journal article" date="2022" name="bioRxiv">
        <title>Sequencing and chromosome-scale assembly of the giantPleurodeles waltlgenome.</title>
        <authorList>
            <person name="Brown T."/>
            <person name="Elewa A."/>
            <person name="Iarovenko S."/>
            <person name="Subramanian E."/>
            <person name="Araus A.J."/>
            <person name="Petzold A."/>
            <person name="Susuki M."/>
            <person name="Suzuki K.-i.T."/>
            <person name="Hayashi T."/>
            <person name="Toyoda A."/>
            <person name="Oliveira C."/>
            <person name="Osipova E."/>
            <person name="Leigh N.D."/>
            <person name="Simon A."/>
            <person name="Yun M.H."/>
        </authorList>
    </citation>
    <scope>NUCLEOTIDE SEQUENCE</scope>
    <source>
        <strain evidence="1">20211129_DDA</strain>
        <tissue evidence="1">Liver</tissue>
    </source>
</reference>
<protein>
    <submittedName>
        <fullName evidence="1">Uncharacterized protein</fullName>
    </submittedName>
</protein>
<organism evidence="1 2">
    <name type="scientific">Pleurodeles waltl</name>
    <name type="common">Iberian ribbed newt</name>
    <dbReference type="NCBI Taxonomy" id="8319"/>
    <lineage>
        <taxon>Eukaryota</taxon>
        <taxon>Metazoa</taxon>
        <taxon>Chordata</taxon>
        <taxon>Craniata</taxon>
        <taxon>Vertebrata</taxon>
        <taxon>Euteleostomi</taxon>
        <taxon>Amphibia</taxon>
        <taxon>Batrachia</taxon>
        <taxon>Caudata</taxon>
        <taxon>Salamandroidea</taxon>
        <taxon>Salamandridae</taxon>
        <taxon>Pleurodelinae</taxon>
        <taxon>Pleurodeles</taxon>
    </lineage>
</organism>
<dbReference type="Proteomes" id="UP001066276">
    <property type="component" value="Chromosome 7"/>
</dbReference>
<dbReference type="AlphaFoldDB" id="A0AAV7PQL8"/>
<comment type="caution">
    <text evidence="1">The sequence shown here is derived from an EMBL/GenBank/DDBJ whole genome shotgun (WGS) entry which is preliminary data.</text>
</comment>
<evidence type="ECO:0000313" key="2">
    <source>
        <dbReference type="Proteomes" id="UP001066276"/>
    </source>
</evidence>
<sequence>MLRPQRPSGSSIAVKQTNWLLLELAFGFQPLVLWRGMCQALISFFFGEAEGAAACVSAGLTGVGSSVSTADCDLGGFGLTIVEQDVCCGKWDQPARVPLSRQANDLSSCGARQPQK</sequence>
<evidence type="ECO:0000313" key="1">
    <source>
        <dbReference type="EMBL" id="KAJ1130581.1"/>
    </source>
</evidence>
<name>A0AAV7PQL8_PLEWA</name>